<feature type="non-terminal residue" evidence="1">
    <location>
        <position position="105"/>
    </location>
</feature>
<comment type="caution">
    <text evidence="1">The sequence shown here is derived from an EMBL/GenBank/DDBJ whole genome shotgun (WGS) entry which is preliminary data.</text>
</comment>
<protein>
    <submittedName>
        <fullName evidence="1">Uncharacterized protein</fullName>
    </submittedName>
</protein>
<organism evidence="1 2">
    <name type="scientific">Favolaschia claudopus</name>
    <dbReference type="NCBI Taxonomy" id="2862362"/>
    <lineage>
        <taxon>Eukaryota</taxon>
        <taxon>Fungi</taxon>
        <taxon>Dikarya</taxon>
        <taxon>Basidiomycota</taxon>
        <taxon>Agaricomycotina</taxon>
        <taxon>Agaricomycetes</taxon>
        <taxon>Agaricomycetidae</taxon>
        <taxon>Agaricales</taxon>
        <taxon>Marasmiineae</taxon>
        <taxon>Mycenaceae</taxon>
        <taxon>Favolaschia</taxon>
    </lineage>
</organism>
<evidence type="ECO:0000313" key="1">
    <source>
        <dbReference type="EMBL" id="KAK6975124.1"/>
    </source>
</evidence>
<feature type="non-terminal residue" evidence="1">
    <location>
        <position position="1"/>
    </location>
</feature>
<keyword evidence="2" id="KW-1185">Reference proteome</keyword>
<gene>
    <name evidence="1" type="ORF">R3P38DRAFT_3127292</name>
</gene>
<dbReference type="EMBL" id="JAWWNJ010000174">
    <property type="protein sequence ID" value="KAK6975124.1"/>
    <property type="molecule type" value="Genomic_DNA"/>
</dbReference>
<dbReference type="AlphaFoldDB" id="A0AAV9Z9S5"/>
<accession>A0AAV9Z9S5</accession>
<sequence>MSAVSTFRNIRLSTTYNQDFERSLLSLDWVLDSGIPCQRSVASGVLAIPCMDSAVFSTISTYLLPRLCPVISCLVVTGCNSVVIPFKMLASSCRLGLWICDAVAL</sequence>
<evidence type="ECO:0000313" key="2">
    <source>
        <dbReference type="Proteomes" id="UP001362999"/>
    </source>
</evidence>
<proteinExistence type="predicted"/>
<name>A0AAV9Z9S5_9AGAR</name>
<dbReference type="Proteomes" id="UP001362999">
    <property type="component" value="Unassembled WGS sequence"/>
</dbReference>
<reference evidence="1 2" key="1">
    <citation type="journal article" date="2024" name="J Genomics">
        <title>Draft genome sequencing and assembly of Favolaschia claudopus CIRM-BRFM 2984 isolated from oak limbs.</title>
        <authorList>
            <person name="Navarro D."/>
            <person name="Drula E."/>
            <person name="Chaduli D."/>
            <person name="Cazenave R."/>
            <person name="Ahrendt S."/>
            <person name="Wang J."/>
            <person name="Lipzen A."/>
            <person name="Daum C."/>
            <person name="Barry K."/>
            <person name="Grigoriev I.V."/>
            <person name="Favel A."/>
            <person name="Rosso M.N."/>
            <person name="Martin F."/>
        </authorList>
    </citation>
    <scope>NUCLEOTIDE SEQUENCE [LARGE SCALE GENOMIC DNA]</scope>
    <source>
        <strain evidence="1 2">CIRM-BRFM 2984</strain>
    </source>
</reference>